<reference evidence="1 2" key="1">
    <citation type="journal article" date="2014" name="Genome Announc.">
        <title>Genome Sequence of Gammaproteobacterial Pseudohaliea rubra Type Strain DSM 19751, Isolated from Coastal Seawater of the Mediterranean Sea.</title>
        <authorList>
            <person name="Spring S."/>
            <person name="Fiebig A."/>
            <person name="Riedel T."/>
            <person name="Goker M."/>
            <person name="Klenk H.P."/>
        </authorList>
    </citation>
    <scope>NUCLEOTIDE SEQUENCE [LARGE SCALE GENOMIC DNA]</scope>
    <source>
        <strain evidence="1 2">DSM 19751</strain>
    </source>
</reference>
<dbReference type="AlphaFoldDB" id="A0A095VQH0"/>
<dbReference type="STRING" id="1265313.HRUBRA_01691"/>
<protein>
    <submittedName>
        <fullName evidence="1">Uncharacterized protein</fullName>
    </submittedName>
</protein>
<dbReference type="Proteomes" id="UP000029640">
    <property type="component" value="Unassembled WGS sequence"/>
</dbReference>
<name>A0A095VQH0_9GAMM</name>
<dbReference type="EMBL" id="AUVB01000051">
    <property type="protein sequence ID" value="KGE03697.1"/>
    <property type="molecule type" value="Genomic_DNA"/>
</dbReference>
<proteinExistence type="predicted"/>
<evidence type="ECO:0000313" key="2">
    <source>
        <dbReference type="Proteomes" id="UP000029640"/>
    </source>
</evidence>
<comment type="caution">
    <text evidence="1">The sequence shown here is derived from an EMBL/GenBank/DDBJ whole genome shotgun (WGS) entry which is preliminary data.</text>
</comment>
<organism evidence="1 2">
    <name type="scientific">Pseudohaliea rubra DSM 19751</name>
    <dbReference type="NCBI Taxonomy" id="1265313"/>
    <lineage>
        <taxon>Bacteria</taxon>
        <taxon>Pseudomonadati</taxon>
        <taxon>Pseudomonadota</taxon>
        <taxon>Gammaproteobacteria</taxon>
        <taxon>Cellvibrionales</taxon>
        <taxon>Halieaceae</taxon>
        <taxon>Pseudohaliea</taxon>
    </lineage>
</organism>
<sequence length="38" mass="4265">MSTADGEAPVLAALREHWREMLKLMGVRVRESRPGTVN</sequence>
<evidence type="ECO:0000313" key="1">
    <source>
        <dbReference type="EMBL" id="KGE03697.1"/>
    </source>
</evidence>
<dbReference type="HOGENOM" id="CLU_3328616_0_0_6"/>
<gene>
    <name evidence="1" type="ORF">HRUBRA_01691</name>
</gene>
<accession>A0A095VQH0</accession>
<keyword evidence="2" id="KW-1185">Reference proteome</keyword>